<dbReference type="InterPro" id="IPR026045">
    <property type="entry name" value="Ferric-bd"/>
</dbReference>
<dbReference type="Proteomes" id="UP001595904">
    <property type="component" value="Unassembled WGS sequence"/>
</dbReference>
<comment type="similarity">
    <text evidence="1">Belongs to the bacterial solute-binding protein 1 family.</text>
</comment>
<evidence type="ECO:0000313" key="4">
    <source>
        <dbReference type="EMBL" id="MFC4312461.1"/>
    </source>
</evidence>
<dbReference type="Gene3D" id="3.40.190.10">
    <property type="entry name" value="Periplasmic binding protein-like II"/>
    <property type="match status" value="2"/>
</dbReference>
<comment type="caution">
    <text evidence="4">The sequence shown here is derived from an EMBL/GenBank/DDBJ whole genome shotgun (WGS) entry which is preliminary data.</text>
</comment>
<dbReference type="RefSeq" id="WP_380601870.1">
    <property type="nucleotide sequence ID" value="NZ_JBHSDU010000014.1"/>
</dbReference>
<evidence type="ECO:0000256" key="2">
    <source>
        <dbReference type="ARBA" id="ARBA00022729"/>
    </source>
</evidence>
<feature type="signal peptide" evidence="3">
    <location>
        <begin position="1"/>
        <end position="26"/>
    </location>
</feature>
<evidence type="ECO:0000313" key="5">
    <source>
        <dbReference type="Proteomes" id="UP001595904"/>
    </source>
</evidence>
<dbReference type="EMBL" id="JBHSDU010000014">
    <property type="protein sequence ID" value="MFC4312461.1"/>
    <property type="molecule type" value="Genomic_DNA"/>
</dbReference>
<proteinExistence type="inferred from homology"/>
<dbReference type="PIRSF" id="PIRSF002825">
    <property type="entry name" value="CfbpA"/>
    <property type="match status" value="1"/>
</dbReference>
<evidence type="ECO:0000256" key="1">
    <source>
        <dbReference type="ARBA" id="ARBA00008520"/>
    </source>
</evidence>
<gene>
    <name evidence="4" type="ORF">ACFPN2_25485</name>
</gene>
<accession>A0ABV8SXV8</accession>
<reference evidence="5" key="1">
    <citation type="journal article" date="2019" name="Int. J. Syst. Evol. Microbiol.">
        <title>The Global Catalogue of Microorganisms (GCM) 10K type strain sequencing project: providing services to taxonomists for standard genome sequencing and annotation.</title>
        <authorList>
            <consortium name="The Broad Institute Genomics Platform"/>
            <consortium name="The Broad Institute Genome Sequencing Center for Infectious Disease"/>
            <person name="Wu L."/>
            <person name="Ma J."/>
        </authorList>
    </citation>
    <scope>NUCLEOTIDE SEQUENCE [LARGE SCALE GENOMIC DNA]</scope>
    <source>
        <strain evidence="5">CGMCC 1.10759</strain>
    </source>
</reference>
<dbReference type="SUPFAM" id="SSF53850">
    <property type="entry name" value="Periplasmic binding protein-like II"/>
    <property type="match status" value="1"/>
</dbReference>
<evidence type="ECO:0000256" key="3">
    <source>
        <dbReference type="SAM" id="SignalP"/>
    </source>
</evidence>
<sequence length="341" mass="38245">MLRFRASWIRAALVAACAWTAPMASAAEKEPLTVNWYHSAQFLQPVIDEFSKESGIAVKVTDSYDKFDTDVILVSDYKSLTEAKKLNSFERIRSPDLDAIVPARWRDRDGAWYGVMLRARAVIYNKAQVKPDEIKSYRDLTDPKWKGKIALRGASNVYNRSLLASMIVHDGYESAAAWAKAVRDNAGDYPEYSGDTGNIWRVAKGEFALGFVNTYYICYEMAKGREKTNGLKLADTLGVAWLDQDGAGQHVNVTGVGVRAGTTRKDDAMKLVRFLLSKKGQALMSQNVFKYPVRSDVAPSPLLQSFGTFRADELNLNDLELHYDEVDGIYRAVGWRAWQAE</sequence>
<feature type="chain" id="PRO_5045652749" evidence="3">
    <location>
        <begin position="27"/>
        <end position="341"/>
    </location>
</feature>
<protein>
    <submittedName>
        <fullName evidence="4">Extracellular solute-binding protein</fullName>
    </submittedName>
</protein>
<organism evidence="4 5">
    <name type="scientific">Steroidobacter flavus</name>
    <dbReference type="NCBI Taxonomy" id="1842136"/>
    <lineage>
        <taxon>Bacteria</taxon>
        <taxon>Pseudomonadati</taxon>
        <taxon>Pseudomonadota</taxon>
        <taxon>Gammaproteobacteria</taxon>
        <taxon>Steroidobacterales</taxon>
        <taxon>Steroidobacteraceae</taxon>
        <taxon>Steroidobacter</taxon>
    </lineage>
</organism>
<dbReference type="PANTHER" id="PTHR30006">
    <property type="entry name" value="THIAMINE-BINDING PERIPLASMIC PROTEIN-RELATED"/>
    <property type="match status" value="1"/>
</dbReference>
<dbReference type="PANTHER" id="PTHR30006:SF15">
    <property type="entry name" value="IRON-UTILIZATION PERIPLASMIC PROTEIN"/>
    <property type="match status" value="1"/>
</dbReference>
<keyword evidence="2 3" id="KW-0732">Signal</keyword>
<dbReference type="Pfam" id="PF13343">
    <property type="entry name" value="SBP_bac_6"/>
    <property type="match status" value="1"/>
</dbReference>
<name>A0ABV8SXV8_9GAMM</name>
<keyword evidence="5" id="KW-1185">Reference proteome</keyword>